<evidence type="ECO:0000256" key="13">
    <source>
        <dbReference type="ARBA" id="ARBA00023306"/>
    </source>
</evidence>
<evidence type="ECO:0000256" key="6">
    <source>
        <dbReference type="ARBA" id="ARBA00022553"/>
    </source>
</evidence>
<evidence type="ECO:0000256" key="3">
    <source>
        <dbReference type="ARBA" id="ARBA00007315"/>
    </source>
</evidence>
<dbReference type="GO" id="GO:0005737">
    <property type="term" value="C:cytoplasm"/>
    <property type="evidence" value="ECO:0007669"/>
    <property type="project" value="UniProtKB-SubCell"/>
</dbReference>
<dbReference type="GO" id="GO:0005730">
    <property type="term" value="C:nucleolus"/>
    <property type="evidence" value="ECO:0007669"/>
    <property type="project" value="UniProtKB-ARBA"/>
</dbReference>
<dbReference type="Pfam" id="PF22785">
    <property type="entry name" value="Tc-R-P"/>
    <property type="match status" value="1"/>
</dbReference>
<keyword evidence="6" id="KW-0597">Phosphoprotein</keyword>
<evidence type="ECO:0000256" key="8">
    <source>
        <dbReference type="ARBA" id="ARBA00022776"/>
    </source>
</evidence>
<dbReference type="InterPro" id="IPR000387">
    <property type="entry name" value="Tyr_Pase_dom"/>
</dbReference>
<keyword evidence="11" id="KW-0539">Nucleus</keyword>
<sequence>MVSIVTGATATYAPDDSDLQDNVNDFVPGGDEVAVHRSNQSASSSSSSSQPRLVHGLIPVSNRFWFAVFSEDTFPEADRLNQKDGMRYAAFPKDLPLSARPEELHWFCIDEDLVYLSFSNDWGPLNIAMFYRFCVHVHQMLLEDDLAGKHLCLYTSSHAHSKANAALLCALYAMTIDHISPADALHPYTELELKPFRDAGYGRADFSLTMQDILYGMRRALDHQLLDLTTFDLEEYEHYEQVQNGDWNWITPQFLAFASPKDKAYMAMLAASGGQTCALPHTTAAPPIGLRNTIDYFAKRQVGLVVRLNNPLYDRKAFVSKGIAHKDLYFDDGSNPSDDIVHTFIEDADRTIAQGRAIAVHCKAGLGRTGVLIGAYLIWKYQFTANEAIGYMRIMRPGCVVGPQQHYMYERAATWMQWGIEHRLRAELRKEVQDPVPKTPSVKRTQTAIATPHASPESKPTPCVGQPRKSPSPKRRRVGLLGSSSTESTDSAASFRSIGNDSKSARNSLTEASTESDHSSDRSQDSAESARLLSKDVGSRLKSESSSRSAPSSDSEQVVSPMKNNAASRSTLQTHSATSRSSSKQAQAAPPVSTTKTRAQPGNLRAESEERDTKIVEALTSPPQTQLSATIQSADSRAKKEESVSLRGMERSPSNRTDEEVLGILPHRSTPARTAAENAKRMASPTVSSVSSSTQRTSPKSTVRRVVAVSPTAAANSSCLSHTRPRQPITSCSTSASGLNRVSSPVTTATAAPRRLPTNSASPSKSRNLAPRERENVPPAPRTRFVARPRP</sequence>
<feature type="compositionally biased region" description="Low complexity" evidence="14">
    <location>
        <begin position="684"/>
        <end position="701"/>
    </location>
</feature>
<dbReference type="GO" id="GO:0051321">
    <property type="term" value="P:meiotic cell cycle"/>
    <property type="evidence" value="ECO:0007669"/>
    <property type="project" value="UniProtKB-KW"/>
</dbReference>
<dbReference type="GO" id="GO:0000278">
    <property type="term" value="P:mitotic cell cycle"/>
    <property type="evidence" value="ECO:0007669"/>
    <property type="project" value="UniProtKB-ARBA"/>
</dbReference>
<name>A0AAF0F6C7_9BASI</name>
<feature type="compositionally biased region" description="Low complexity" evidence="14">
    <location>
        <begin position="741"/>
        <end position="755"/>
    </location>
</feature>
<dbReference type="AlphaFoldDB" id="A0AAF0F6C7"/>
<accession>A0AAF0F6C7</accession>
<dbReference type="EC" id="3.1.3.48" evidence="4"/>
<dbReference type="PROSITE" id="PS00383">
    <property type="entry name" value="TYR_PHOSPHATASE_1"/>
    <property type="match status" value="1"/>
</dbReference>
<dbReference type="GO" id="GO:0033554">
    <property type="term" value="P:cellular response to stress"/>
    <property type="evidence" value="ECO:0007669"/>
    <property type="project" value="UniProtKB-ARBA"/>
</dbReference>
<keyword evidence="5" id="KW-0963">Cytoplasm</keyword>
<feature type="domain" description="Tyrosine specific protein phosphatases" evidence="16">
    <location>
        <begin position="342"/>
        <end position="407"/>
    </location>
</feature>
<feature type="compositionally biased region" description="Low complexity" evidence="14">
    <location>
        <begin position="483"/>
        <end position="494"/>
    </location>
</feature>
<feature type="region of interest" description="Disordered" evidence="14">
    <location>
        <begin position="431"/>
        <end position="791"/>
    </location>
</feature>
<dbReference type="SMART" id="SM00404">
    <property type="entry name" value="PTPc_motif"/>
    <property type="match status" value="1"/>
</dbReference>
<evidence type="ECO:0000256" key="12">
    <source>
        <dbReference type="ARBA" id="ARBA00023254"/>
    </source>
</evidence>
<feature type="compositionally biased region" description="Polar residues" evidence="14">
    <location>
        <begin position="757"/>
        <end position="767"/>
    </location>
</feature>
<dbReference type="SMART" id="SM00195">
    <property type="entry name" value="DSPc"/>
    <property type="match status" value="1"/>
</dbReference>
<proteinExistence type="inferred from homology"/>
<dbReference type="PROSITE" id="PS50054">
    <property type="entry name" value="TYR_PHOSPHATASE_DUAL"/>
    <property type="match status" value="1"/>
</dbReference>
<keyword evidence="18" id="KW-1185">Reference proteome</keyword>
<feature type="compositionally biased region" description="Basic and acidic residues" evidence="14">
    <location>
        <begin position="636"/>
        <end position="650"/>
    </location>
</feature>
<feature type="compositionally biased region" description="Polar residues" evidence="14">
    <location>
        <begin position="621"/>
        <end position="635"/>
    </location>
</feature>
<dbReference type="PANTHER" id="PTHR23339">
    <property type="entry name" value="TYROSINE SPECIFIC PROTEIN PHOSPHATASE AND DUAL SPECIFICITY PROTEIN PHOSPHATASE"/>
    <property type="match status" value="1"/>
</dbReference>
<dbReference type="PROSITE" id="PS50056">
    <property type="entry name" value="TYR_PHOSPHATASE_2"/>
    <property type="match status" value="1"/>
</dbReference>
<evidence type="ECO:0000256" key="14">
    <source>
        <dbReference type="SAM" id="MobiDB-lite"/>
    </source>
</evidence>
<dbReference type="CDD" id="cd17657">
    <property type="entry name" value="CDC14_N"/>
    <property type="match status" value="1"/>
</dbReference>
<dbReference type="Gene3D" id="3.90.190.10">
    <property type="entry name" value="Protein tyrosine phosphatase superfamily"/>
    <property type="match status" value="2"/>
</dbReference>
<dbReference type="GO" id="GO:0007096">
    <property type="term" value="P:regulation of exit from mitosis"/>
    <property type="evidence" value="ECO:0007669"/>
    <property type="project" value="UniProtKB-ARBA"/>
</dbReference>
<organism evidence="17 18">
    <name type="scientific">Malassezia psittaci</name>
    <dbReference type="NCBI Taxonomy" id="1821823"/>
    <lineage>
        <taxon>Eukaryota</taxon>
        <taxon>Fungi</taxon>
        <taxon>Dikarya</taxon>
        <taxon>Basidiomycota</taxon>
        <taxon>Ustilaginomycotina</taxon>
        <taxon>Malasseziomycetes</taxon>
        <taxon>Malasseziales</taxon>
        <taxon>Malasseziaceae</taxon>
        <taxon>Malassezia</taxon>
    </lineage>
</organism>
<dbReference type="InterPro" id="IPR029260">
    <property type="entry name" value="DSPn"/>
</dbReference>
<dbReference type="FunFam" id="3.90.190.10:FF:000038">
    <property type="entry name" value="Tyrosine-protein phosphatase CDC14"/>
    <property type="match status" value="1"/>
</dbReference>
<evidence type="ECO:0000256" key="1">
    <source>
        <dbReference type="ARBA" id="ARBA00004123"/>
    </source>
</evidence>
<dbReference type="SUPFAM" id="SSF52799">
    <property type="entry name" value="(Phosphotyrosine protein) phosphatases II"/>
    <property type="match status" value="2"/>
</dbReference>
<dbReference type="EMBL" id="CP118377">
    <property type="protein sequence ID" value="WFD43896.1"/>
    <property type="molecule type" value="Genomic_DNA"/>
</dbReference>
<feature type="compositionally biased region" description="Low complexity" evidence="14">
    <location>
        <begin position="546"/>
        <end position="555"/>
    </location>
</feature>
<keyword evidence="9" id="KW-0378">Hydrolase</keyword>
<feature type="compositionally biased region" description="Polar residues" evidence="14">
    <location>
        <begin position="556"/>
        <end position="600"/>
    </location>
</feature>
<evidence type="ECO:0000313" key="18">
    <source>
        <dbReference type="Proteomes" id="UP001214628"/>
    </source>
</evidence>
<dbReference type="InterPro" id="IPR029021">
    <property type="entry name" value="Prot-tyrosine_phosphatase-like"/>
</dbReference>
<comment type="subcellular location">
    <subcellularLocation>
        <location evidence="2">Cytoplasm</location>
    </subcellularLocation>
    <subcellularLocation>
        <location evidence="1">Nucleus</location>
    </subcellularLocation>
</comment>
<keyword evidence="12" id="KW-0469">Meiosis</keyword>
<feature type="compositionally biased region" description="Basic and acidic residues" evidence="14">
    <location>
        <begin position="533"/>
        <end position="545"/>
    </location>
</feature>
<evidence type="ECO:0000259" key="16">
    <source>
        <dbReference type="PROSITE" id="PS50056"/>
    </source>
</evidence>
<dbReference type="GO" id="GO:0004725">
    <property type="term" value="F:protein tyrosine phosphatase activity"/>
    <property type="evidence" value="ECO:0007669"/>
    <property type="project" value="UniProtKB-EC"/>
</dbReference>
<keyword evidence="10" id="KW-0904">Protein phosphatase</keyword>
<comment type="similarity">
    <text evidence="3">Belongs to the protein-tyrosine phosphatase family. Non-receptor class CDC14 subfamily.</text>
</comment>
<keyword evidence="13" id="KW-0131">Cell cycle</keyword>
<keyword evidence="8" id="KW-0498">Mitosis</keyword>
<evidence type="ECO:0000256" key="7">
    <source>
        <dbReference type="ARBA" id="ARBA00022618"/>
    </source>
</evidence>
<dbReference type="CDD" id="cd14499">
    <property type="entry name" value="CDC14_C"/>
    <property type="match status" value="1"/>
</dbReference>
<feature type="domain" description="Tyrosine-protein phosphatase" evidence="15">
    <location>
        <begin position="246"/>
        <end position="421"/>
    </location>
</feature>
<dbReference type="InterPro" id="IPR044506">
    <property type="entry name" value="CDC14_C"/>
</dbReference>
<dbReference type="Proteomes" id="UP001214628">
    <property type="component" value="Chromosome 3"/>
</dbReference>
<gene>
    <name evidence="17" type="ORF">MPSI1_002561</name>
</gene>
<feature type="compositionally biased region" description="Basic and acidic residues" evidence="14">
    <location>
        <begin position="515"/>
        <end position="525"/>
    </location>
</feature>
<dbReference type="GO" id="GO:0005816">
    <property type="term" value="C:spindle pole body"/>
    <property type="evidence" value="ECO:0007669"/>
    <property type="project" value="UniProtKB-ARBA"/>
</dbReference>
<evidence type="ECO:0000256" key="10">
    <source>
        <dbReference type="ARBA" id="ARBA00022912"/>
    </source>
</evidence>
<evidence type="ECO:0000256" key="11">
    <source>
        <dbReference type="ARBA" id="ARBA00023242"/>
    </source>
</evidence>
<reference evidence="17" key="1">
    <citation type="submission" date="2023-02" db="EMBL/GenBank/DDBJ databases">
        <title>Mating type loci evolution in Malassezia.</title>
        <authorList>
            <person name="Coelho M.A."/>
        </authorList>
    </citation>
    <scope>NUCLEOTIDE SEQUENCE</scope>
    <source>
        <strain evidence="17">CBS 14136</strain>
    </source>
</reference>
<evidence type="ECO:0000256" key="2">
    <source>
        <dbReference type="ARBA" id="ARBA00004496"/>
    </source>
</evidence>
<dbReference type="InterPro" id="IPR050561">
    <property type="entry name" value="PTP"/>
</dbReference>
<feature type="compositionally biased region" description="Polar residues" evidence="14">
    <location>
        <begin position="728"/>
        <end position="740"/>
    </location>
</feature>
<dbReference type="InterPro" id="IPR016130">
    <property type="entry name" value="Tyr_Pase_AS"/>
</dbReference>
<feature type="compositionally biased region" description="Polar residues" evidence="14">
    <location>
        <begin position="497"/>
        <end position="513"/>
    </location>
</feature>
<evidence type="ECO:0000256" key="9">
    <source>
        <dbReference type="ARBA" id="ARBA00022801"/>
    </source>
</evidence>
<keyword evidence="7" id="KW-0132">Cell division</keyword>
<evidence type="ECO:0000313" key="17">
    <source>
        <dbReference type="EMBL" id="WFD43896.1"/>
    </source>
</evidence>
<dbReference type="GO" id="GO:0051301">
    <property type="term" value="P:cell division"/>
    <property type="evidence" value="ECO:0007669"/>
    <property type="project" value="UniProtKB-KW"/>
</dbReference>
<dbReference type="InterPro" id="IPR003595">
    <property type="entry name" value="Tyr_Pase_cat"/>
</dbReference>
<evidence type="ECO:0000259" key="15">
    <source>
        <dbReference type="PROSITE" id="PS50054"/>
    </source>
</evidence>
<dbReference type="InterPro" id="IPR020422">
    <property type="entry name" value="TYR_PHOSPHATASE_DUAL_dom"/>
</dbReference>
<evidence type="ECO:0000256" key="4">
    <source>
        <dbReference type="ARBA" id="ARBA00013064"/>
    </source>
</evidence>
<evidence type="ECO:0000256" key="5">
    <source>
        <dbReference type="ARBA" id="ARBA00022490"/>
    </source>
</evidence>
<feature type="compositionally biased region" description="Basic and acidic residues" evidence="14">
    <location>
        <begin position="606"/>
        <end position="615"/>
    </location>
</feature>
<dbReference type="GO" id="GO:0032954">
    <property type="term" value="P:regulation of cytokinetic process"/>
    <property type="evidence" value="ECO:0007669"/>
    <property type="project" value="UniProtKB-ARBA"/>
</dbReference>
<dbReference type="Pfam" id="PF14671">
    <property type="entry name" value="DSPn"/>
    <property type="match status" value="1"/>
</dbReference>
<protein>
    <recommendedName>
        <fullName evidence="4">protein-tyrosine-phosphatase</fullName>
        <ecNumber evidence="4">3.1.3.48</ecNumber>
    </recommendedName>
</protein>